<dbReference type="InterPro" id="IPR011009">
    <property type="entry name" value="Kinase-like_dom_sf"/>
</dbReference>
<protein>
    <submittedName>
        <fullName evidence="2">Uncharacterized protein AlNc14C89G5637</fullName>
    </submittedName>
</protein>
<dbReference type="EMBL" id="FR824134">
    <property type="protein sequence ID" value="CCA20242.1"/>
    <property type="molecule type" value="Genomic_DNA"/>
</dbReference>
<reference evidence="2" key="2">
    <citation type="submission" date="2011-02" db="EMBL/GenBank/DDBJ databases">
        <authorList>
            <person name="MacLean D."/>
        </authorList>
    </citation>
    <scope>NUCLEOTIDE SEQUENCE</scope>
</reference>
<accession>F0WGA7</accession>
<dbReference type="Gene3D" id="3.30.200.20">
    <property type="entry name" value="Phosphorylase Kinase, domain 1"/>
    <property type="match status" value="1"/>
</dbReference>
<proteinExistence type="predicted"/>
<feature type="domain" description="Serine-threonine/tyrosine-protein kinase catalytic" evidence="1">
    <location>
        <begin position="246"/>
        <end position="320"/>
    </location>
</feature>
<dbReference type="InterPro" id="IPR051681">
    <property type="entry name" value="Ser/Thr_Kinases-Pseudokinases"/>
</dbReference>
<name>F0WGA7_9STRA</name>
<reference evidence="2" key="1">
    <citation type="journal article" date="2011" name="PLoS Biol.">
        <title>Gene gain and loss during evolution of obligate parasitism in the white rust pathogen of Arabidopsis thaliana.</title>
        <authorList>
            <person name="Kemen E."/>
            <person name="Gardiner A."/>
            <person name="Schultz-Larsen T."/>
            <person name="Kemen A.C."/>
            <person name="Balmuth A.L."/>
            <person name="Robert-Seilaniantz A."/>
            <person name="Bailey K."/>
            <person name="Holub E."/>
            <person name="Studholme D.J."/>
            <person name="Maclean D."/>
            <person name="Jones J.D."/>
        </authorList>
    </citation>
    <scope>NUCLEOTIDE SEQUENCE</scope>
</reference>
<dbReference type="InterPro" id="IPR001245">
    <property type="entry name" value="Ser-Thr/Tyr_kinase_cat_dom"/>
</dbReference>
<dbReference type="HOGENOM" id="CLU_858968_0_0_1"/>
<dbReference type="PANTHER" id="PTHR44329:SF289">
    <property type="entry name" value="SERINE_THREONINE-PROTEIN KINASE VIK"/>
    <property type="match status" value="1"/>
</dbReference>
<evidence type="ECO:0000313" key="2">
    <source>
        <dbReference type="EMBL" id="CCA20242.1"/>
    </source>
</evidence>
<gene>
    <name evidence="2" type="primary">AlNc14C89G5637</name>
    <name evidence="2" type="ORF">ALNC14_063850</name>
</gene>
<dbReference type="Pfam" id="PF07714">
    <property type="entry name" value="PK_Tyr_Ser-Thr"/>
    <property type="match status" value="1"/>
</dbReference>
<evidence type="ECO:0000259" key="1">
    <source>
        <dbReference type="Pfam" id="PF07714"/>
    </source>
</evidence>
<sequence length="324" mass="35795">MSRNVGDSVKNAREVRNVTNMVVRRQVSDLLEWVQKEASTSQLVQIDSLKFVRPSHAQDTFCLILQLHFSIPNPQALGGTLRRIEFAIRIPSSYPAESPVISCIQGGEHIPPVIWPDGAEQNSSKPSMPPERKKLIYFVQEVCRLVGGYNSDVLVRRDHATHCTYDLLSHALAVYLSVSIGYDCNVNLKTNVQASSSQSVLNTFGLQALEDEGESDDRFINAVFSPAETTIDQVAPWTSRIREEVNLIKMIGAGSSCKVYLANWRGTEVATKIFTGCNNTASRAFNAEVSTIALVGSHPSLVMCFAMSLQPLSIVMEYLPFSLL</sequence>
<dbReference type="PANTHER" id="PTHR44329">
    <property type="entry name" value="SERINE/THREONINE-PROTEIN KINASE TNNI3K-RELATED"/>
    <property type="match status" value="1"/>
</dbReference>
<organism evidence="2">
    <name type="scientific">Albugo laibachii Nc14</name>
    <dbReference type="NCBI Taxonomy" id="890382"/>
    <lineage>
        <taxon>Eukaryota</taxon>
        <taxon>Sar</taxon>
        <taxon>Stramenopiles</taxon>
        <taxon>Oomycota</taxon>
        <taxon>Peronosporomycetes</taxon>
        <taxon>Albuginales</taxon>
        <taxon>Albuginaceae</taxon>
        <taxon>Albugo</taxon>
    </lineage>
</organism>
<dbReference type="SUPFAM" id="SSF56112">
    <property type="entry name" value="Protein kinase-like (PK-like)"/>
    <property type="match status" value="1"/>
</dbReference>
<dbReference type="AlphaFoldDB" id="F0WGA7"/>
<dbReference type="GO" id="GO:0004674">
    <property type="term" value="F:protein serine/threonine kinase activity"/>
    <property type="evidence" value="ECO:0007669"/>
    <property type="project" value="TreeGrafter"/>
</dbReference>